<dbReference type="InterPro" id="IPR006162">
    <property type="entry name" value="Ppantetheine_attach_site"/>
</dbReference>
<evidence type="ECO:0000259" key="7">
    <source>
        <dbReference type="PROSITE" id="PS50075"/>
    </source>
</evidence>
<dbReference type="SUPFAM" id="SSF47336">
    <property type="entry name" value="ACP-like"/>
    <property type="match status" value="1"/>
</dbReference>
<dbReference type="Gene3D" id="3.40.50.12780">
    <property type="entry name" value="N-terminal domain of ligase-like"/>
    <property type="match status" value="1"/>
</dbReference>
<dbReference type="InterPro" id="IPR009081">
    <property type="entry name" value="PP-bd_ACP"/>
</dbReference>
<dbReference type="InterPro" id="IPR005914">
    <property type="entry name" value="Acac_CoA_synth"/>
</dbReference>
<keyword evidence="3" id="KW-0597">Phosphoprotein</keyword>
<dbReference type="InterPro" id="IPR036736">
    <property type="entry name" value="ACP-like_sf"/>
</dbReference>
<dbReference type="SMART" id="SM00823">
    <property type="entry name" value="PKS_PP"/>
    <property type="match status" value="1"/>
</dbReference>
<keyword evidence="5" id="KW-0547">Nucleotide-binding</keyword>
<dbReference type="PANTHER" id="PTHR42921:SF1">
    <property type="entry name" value="ACETOACETYL-COA SYNTHETASE"/>
    <property type="match status" value="1"/>
</dbReference>
<dbReference type="GO" id="GO:0030729">
    <property type="term" value="F:acetoacetate-CoA ligase activity"/>
    <property type="evidence" value="ECO:0007669"/>
    <property type="project" value="UniProtKB-EC"/>
</dbReference>
<dbReference type="SUPFAM" id="SSF53474">
    <property type="entry name" value="alpha/beta-Hydrolases"/>
    <property type="match status" value="1"/>
</dbReference>
<evidence type="ECO:0000256" key="3">
    <source>
        <dbReference type="ARBA" id="ARBA00022553"/>
    </source>
</evidence>
<dbReference type="Gene3D" id="3.30.300.30">
    <property type="match status" value="1"/>
</dbReference>
<dbReference type="Proteomes" id="UP001595593">
    <property type="component" value="Unassembled WGS sequence"/>
</dbReference>
<keyword evidence="2" id="KW-0596">Phosphopantetheine</keyword>
<keyword evidence="6" id="KW-0067">ATP-binding</keyword>
<protein>
    <submittedName>
        <fullName evidence="8">Acetoacetate--CoA ligase</fullName>
        <ecNumber evidence="8">6.2.1.16</ecNumber>
    </submittedName>
</protein>
<dbReference type="Gene3D" id="1.10.1200.10">
    <property type="entry name" value="ACP-like"/>
    <property type="match status" value="1"/>
</dbReference>
<evidence type="ECO:0000256" key="2">
    <source>
        <dbReference type="ARBA" id="ARBA00022450"/>
    </source>
</evidence>
<organism evidence="8 9">
    <name type="scientific">Teichococcus globiformis</name>
    <dbReference type="NCBI Taxonomy" id="2307229"/>
    <lineage>
        <taxon>Bacteria</taxon>
        <taxon>Pseudomonadati</taxon>
        <taxon>Pseudomonadota</taxon>
        <taxon>Alphaproteobacteria</taxon>
        <taxon>Acetobacterales</taxon>
        <taxon>Roseomonadaceae</taxon>
        <taxon>Roseomonas</taxon>
    </lineage>
</organism>
<dbReference type="Pfam" id="PF00550">
    <property type="entry name" value="PP-binding"/>
    <property type="match status" value="1"/>
</dbReference>
<name>A0ABV7FTD6_9PROT</name>
<evidence type="ECO:0000256" key="6">
    <source>
        <dbReference type="ARBA" id="ARBA00022840"/>
    </source>
</evidence>
<dbReference type="InterPro" id="IPR020806">
    <property type="entry name" value="PKS_PP-bd"/>
</dbReference>
<dbReference type="PROSITE" id="PS00012">
    <property type="entry name" value="PHOSPHOPANTETHEINE"/>
    <property type="match status" value="1"/>
</dbReference>
<gene>
    <name evidence="8" type="ORF">ACFOD4_00905</name>
</gene>
<dbReference type="PANTHER" id="PTHR42921">
    <property type="entry name" value="ACETOACETYL-COA SYNTHETASE"/>
    <property type="match status" value="1"/>
</dbReference>
<reference evidence="9" key="1">
    <citation type="journal article" date="2019" name="Int. J. Syst. Evol. Microbiol.">
        <title>The Global Catalogue of Microorganisms (GCM) 10K type strain sequencing project: providing services to taxonomists for standard genome sequencing and annotation.</title>
        <authorList>
            <consortium name="The Broad Institute Genomics Platform"/>
            <consortium name="The Broad Institute Genome Sequencing Center for Infectious Disease"/>
            <person name="Wu L."/>
            <person name="Ma J."/>
        </authorList>
    </citation>
    <scope>NUCLEOTIDE SEQUENCE [LARGE SCALE GENOMIC DNA]</scope>
    <source>
        <strain evidence="9">KCTC 52094</strain>
    </source>
</reference>
<dbReference type="InterPro" id="IPR001031">
    <property type="entry name" value="Thioesterase"/>
</dbReference>
<dbReference type="InterPro" id="IPR045851">
    <property type="entry name" value="AMP-bd_C_sf"/>
</dbReference>
<dbReference type="InterPro" id="IPR000873">
    <property type="entry name" value="AMP-dep_synth/lig_dom"/>
</dbReference>
<dbReference type="NCBIfam" id="TIGR01217">
    <property type="entry name" value="ac_ac_CoA_syn"/>
    <property type="match status" value="1"/>
</dbReference>
<keyword evidence="9" id="KW-1185">Reference proteome</keyword>
<dbReference type="EC" id="6.2.1.16" evidence="8"/>
<evidence type="ECO:0000256" key="5">
    <source>
        <dbReference type="ARBA" id="ARBA00022741"/>
    </source>
</evidence>
<dbReference type="PROSITE" id="PS00455">
    <property type="entry name" value="AMP_BINDING"/>
    <property type="match status" value="1"/>
</dbReference>
<comment type="similarity">
    <text evidence="1">Belongs to the ATP-dependent AMP-binding enzyme family.</text>
</comment>
<dbReference type="Gene3D" id="3.40.50.1820">
    <property type="entry name" value="alpha/beta hydrolase"/>
    <property type="match status" value="1"/>
</dbReference>
<evidence type="ECO:0000313" key="8">
    <source>
        <dbReference type="EMBL" id="MFC3123603.1"/>
    </source>
</evidence>
<accession>A0ABV7FTD6</accession>
<dbReference type="InterPro" id="IPR042099">
    <property type="entry name" value="ANL_N_sf"/>
</dbReference>
<evidence type="ECO:0000256" key="1">
    <source>
        <dbReference type="ARBA" id="ARBA00006432"/>
    </source>
</evidence>
<comment type="caution">
    <text evidence="8">The sequence shown here is derived from an EMBL/GenBank/DDBJ whole genome shotgun (WGS) entry which is preliminary data.</text>
</comment>
<dbReference type="RefSeq" id="WP_379592646.1">
    <property type="nucleotide sequence ID" value="NZ_JBHRTN010000003.1"/>
</dbReference>
<dbReference type="EMBL" id="JBHRTN010000003">
    <property type="protein sequence ID" value="MFC3123603.1"/>
    <property type="molecule type" value="Genomic_DNA"/>
</dbReference>
<dbReference type="PROSITE" id="PS50075">
    <property type="entry name" value="CARRIER"/>
    <property type="match status" value="1"/>
</dbReference>
<dbReference type="InterPro" id="IPR029058">
    <property type="entry name" value="AB_hydrolase_fold"/>
</dbReference>
<dbReference type="Pfam" id="PF00975">
    <property type="entry name" value="Thioesterase"/>
    <property type="match status" value="1"/>
</dbReference>
<dbReference type="Pfam" id="PF00501">
    <property type="entry name" value="AMP-binding"/>
    <property type="match status" value="1"/>
</dbReference>
<keyword evidence="4 8" id="KW-0436">Ligase</keyword>
<sequence length="1015" mass="109646">MYDRELRLSQTRTAAQFRRFCAERTGSDLHDVAALDTFAVDQARCFWPLIIDWSELPTEGSHEPAWEGDSIEAARFFPNLRLNFTECVLAGRHQRRPGEAALIACKADGSSRIVTWAELHLRVAHSIQVLRGLGVVEGTRVAGVFVNDDHAIITCLAVAALGASFSSTAPEMGDEAILARFRRLQPDLLVGSCFAGVQNQAAGARIFGLGVELQPRLGLLLLDEEPAAPAVPLQLALHLLGPLPSVPPDIQWVRHPFNQPLFILFSSGTTGEPKCIVHGAGGTLTEHIKEHRLHCGLGPADRLFFHTSCAWMMWNWQLTALAGGTTLVLYDGPVTDPESLWRIVEEQQVSVFGTSPPYLRLCEEHSVAPAWRFQLAALRTILSTGSILQPGQYQWVSSNVKDVPLHSISGGTDIIGCFVLGHPELPVNAGESSCRSLGIDVRALGAESSDGVGELVCAKPFPSRPLGFLHDEDGSRFHAAYFAQNPGYWTHGDLVSRTPSGGWRLHGRSDGILNVRGIRVGPAEIYAALSEIAELDEGLAVEQTLPDGSTRIVLLVVLRGNAHLDDALTLSIKRIIGQRNSAAHVPAVIAQVSQLPLTHSGKRSERAAADALNHRPLVNLAALRNPECLKEIVSHPALRLHDGAGRTPAGPLSKGATPQECMRAIWESVLGVSPLREEDDFFHLGGNSLTAMTLAATVERSMGLRMPMGLLFELRRLGPVTDAVLSGHASAERVIVRVHAGTGRPIFSVHGISGTVLEQRAFLAALAAATERPVYAVQALGLDPDHLPQHSVAAMASSYVEALRDVQPGGPYALCGYSFGGIVALEMARTLRACGEAVEILGIIDAGFHPGHLRRGEWLRYRLGRLAVYRDAMRGLNGSGKMRYLRDEAGNLADALRMALGARPRHRDAAPDQTRLPEPLARVRAACELAYARYRPAAYAGEVTLFRAQRRDGRSCDSLPAWRRNAGALRIELMDTTHHGLVVGAAAQELAQRLAAVLAGQALSKSATTQHVIAA</sequence>
<evidence type="ECO:0000313" key="9">
    <source>
        <dbReference type="Proteomes" id="UP001595593"/>
    </source>
</evidence>
<feature type="domain" description="Carrier" evidence="7">
    <location>
        <begin position="653"/>
        <end position="728"/>
    </location>
</feature>
<dbReference type="InterPro" id="IPR020845">
    <property type="entry name" value="AMP-binding_CS"/>
</dbReference>
<evidence type="ECO:0000256" key="4">
    <source>
        <dbReference type="ARBA" id="ARBA00022598"/>
    </source>
</evidence>
<dbReference type="SUPFAM" id="SSF56801">
    <property type="entry name" value="Acetyl-CoA synthetase-like"/>
    <property type="match status" value="1"/>
</dbReference>
<proteinExistence type="inferred from homology"/>